<keyword evidence="3" id="KW-1185">Reference proteome</keyword>
<reference evidence="2" key="1">
    <citation type="submission" date="2020-11" db="EMBL/GenBank/DDBJ databases">
        <title>Genome seq and assembly of Planobacterium sp.</title>
        <authorList>
            <person name="Chhetri G."/>
        </authorList>
    </citation>
    <scope>NUCLEOTIDE SEQUENCE</scope>
    <source>
        <strain evidence="2">GCR5</strain>
    </source>
</reference>
<sequence>MYVKTKKSALKTPWNLSGVLVLFLLYLPFQLTAQSQWLSLSKMLEQQQNHPKKVLLFFTENNCTLCLEMEKKTLGHPQIQAGLIAHYYTVKIDIHSTEPIRLFGRDFSGAPPVKSSTVHEFARFMNVSSTPTLVLLDEQLMPLTTLQGALNARELEPYLRFFSSGAHEKLATPEQWEHYRKKMRSEITP</sequence>
<dbReference type="InterPro" id="IPR012336">
    <property type="entry name" value="Thioredoxin-like_fold"/>
</dbReference>
<dbReference type="SUPFAM" id="SSF52833">
    <property type="entry name" value="Thioredoxin-like"/>
    <property type="match status" value="1"/>
</dbReference>
<dbReference type="EMBL" id="JADKYY010000004">
    <property type="protein sequence ID" value="MBF5027061.1"/>
    <property type="molecule type" value="Genomic_DNA"/>
</dbReference>
<comment type="caution">
    <text evidence="2">The sequence shown here is derived from an EMBL/GenBank/DDBJ whole genome shotgun (WGS) entry which is preliminary data.</text>
</comment>
<name>A0A930YVI4_9FLAO</name>
<organism evidence="2 3">
    <name type="scientific">Planobacterium oryzisoli</name>
    <dbReference type="NCBI Taxonomy" id="2771435"/>
    <lineage>
        <taxon>Bacteria</taxon>
        <taxon>Pseudomonadati</taxon>
        <taxon>Bacteroidota</taxon>
        <taxon>Flavobacteriia</taxon>
        <taxon>Flavobacteriales</taxon>
        <taxon>Weeksellaceae</taxon>
        <taxon>Chryseobacterium group</taxon>
        <taxon>Chryseobacterium</taxon>
    </lineage>
</organism>
<dbReference type="Pfam" id="PF13098">
    <property type="entry name" value="Thioredoxin_2"/>
    <property type="match status" value="1"/>
</dbReference>
<accession>A0A930YVI4</accession>
<evidence type="ECO:0000259" key="1">
    <source>
        <dbReference type="Pfam" id="PF13098"/>
    </source>
</evidence>
<dbReference type="AlphaFoldDB" id="A0A930YVI4"/>
<dbReference type="RefSeq" id="WP_194738986.1">
    <property type="nucleotide sequence ID" value="NZ_JADKYY010000004.1"/>
</dbReference>
<dbReference type="Proteomes" id="UP000694480">
    <property type="component" value="Unassembled WGS sequence"/>
</dbReference>
<evidence type="ECO:0000313" key="3">
    <source>
        <dbReference type="Proteomes" id="UP000694480"/>
    </source>
</evidence>
<proteinExistence type="predicted"/>
<protein>
    <submittedName>
        <fullName evidence="2">Thioredoxin fold domain-containing protein</fullName>
    </submittedName>
</protein>
<evidence type="ECO:0000313" key="2">
    <source>
        <dbReference type="EMBL" id="MBF5027061.1"/>
    </source>
</evidence>
<dbReference type="InterPro" id="IPR036249">
    <property type="entry name" value="Thioredoxin-like_sf"/>
</dbReference>
<feature type="domain" description="Thioredoxin-like fold" evidence="1">
    <location>
        <begin position="50"/>
        <end position="159"/>
    </location>
</feature>
<gene>
    <name evidence="2" type="ORF">IC612_04515</name>
</gene>
<dbReference type="Gene3D" id="3.40.30.10">
    <property type="entry name" value="Glutaredoxin"/>
    <property type="match status" value="1"/>
</dbReference>